<evidence type="ECO:0000313" key="4">
    <source>
        <dbReference type="Proteomes" id="UP001445076"/>
    </source>
</evidence>
<dbReference type="EMBL" id="JARKIK010000022">
    <property type="protein sequence ID" value="KAK8744600.1"/>
    <property type="molecule type" value="Genomic_DNA"/>
</dbReference>
<sequence>MLEKLKSARTYSKGLNKSTRLCVILCLIFATILPVFLLWHKCATEHVIPDSELDTGVWTNIDDSLDPGASNNTGVSNGVGDNSSGAEVGARISTGSSNGTGASTDCTFWARAREHYVLF</sequence>
<feature type="compositionally biased region" description="Low complexity" evidence="1">
    <location>
        <begin position="70"/>
        <end position="85"/>
    </location>
</feature>
<evidence type="ECO:0000313" key="3">
    <source>
        <dbReference type="EMBL" id="KAK8744600.1"/>
    </source>
</evidence>
<dbReference type="AlphaFoldDB" id="A0AAW0XJ78"/>
<organism evidence="3 4">
    <name type="scientific">Cherax quadricarinatus</name>
    <name type="common">Australian red claw crayfish</name>
    <dbReference type="NCBI Taxonomy" id="27406"/>
    <lineage>
        <taxon>Eukaryota</taxon>
        <taxon>Metazoa</taxon>
        <taxon>Ecdysozoa</taxon>
        <taxon>Arthropoda</taxon>
        <taxon>Crustacea</taxon>
        <taxon>Multicrustacea</taxon>
        <taxon>Malacostraca</taxon>
        <taxon>Eumalacostraca</taxon>
        <taxon>Eucarida</taxon>
        <taxon>Decapoda</taxon>
        <taxon>Pleocyemata</taxon>
        <taxon>Astacidea</taxon>
        <taxon>Parastacoidea</taxon>
        <taxon>Parastacidae</taxon>
        <taxon>Cherax</taxon>
    </lineage>
</organism>
<keyword evidence="2" id="KW-1133">Transmembrane helix</keyword>
<keyword evidence="2" id="KW-0472">Membrane</keyword>
<dbReference type="Proteomes" id="UP001445076">
    <property type="component" value="Unassembled WGS sequence"/>
</dbReference>
<comment type="caution">
    <text evidence="3">The sequence shown here is derived from an EMBL/GenBank/DDBJ whole genome shotgun (WGS) entry which is preliminary data.</text>
</comment>
<evidence type="ECO:0000256" key="1">
    <source>
        <dbReference type="SAM" id="MobiDB-lite"/>
    </source>
</evidence>
<keyword evidence="2" id="KW-0812">Transmembrane</keyword>
<protein>
    <submittedName>
        <fullName evidence="3">Uncharacterized protein</fullName>
    </submittedName>
</protein>
<feature type="region of interest" description="Disordered" evidence="1">
    <location>
        <begin position="68"/>
        <end position="101"/>
    </location>
</feature>
<evidence type="ECO:0000256" key="2">
    <source>
        <dbReference type="SAM" id="Phobius"/>
    </source>
</evidence>
<keyword evidence="4" id="KW-1185">Reference proteome</keyword>
<feature type="transmembrane region" description="Helical" evidence="2">
    <location>
        <begin position="21"/>
        <end position="39"/>
    </location>
</feature>
<proteinExistence type="predicted"/>
<reference evidence="3 4" key="1">
    <citation type="journal article" date="2024" name="BMC Genomics">
        <title>Genome assembly of redclaw crayfish (Cherax quadricarinatus) provides insights into its immune adaptation and hypoxia tolerance.</title>
        <authorList>
            <person name="Liu Z."/>
            <person name="Zheng J."/>
            <person name="Li H."/>
            <person name="Fang K."/>
            <person name="Wang S."/>
            <person name="He J."/>
            <person name="Zhou D."/>
            <person name="Weng S."/>
            <person name="Chi M."/>
            <person name="Gu Z."/>
            <person name="He J."/>
            <person name="Li F."/>
            <person name="Wang M."/>
        </authorList>
    </citation>
    <scope>NUCLEOTIDE SEQUENCE [LARGE SCALE GENOMIC DNA]</scope>
    <source>
        <strain evidence="3">ZL_2023a</strain>
    </source>
</reference>
<name>A0AAW0XJ78_CHEQU</name>
<accession>A0AAW0XJ78</accession>
<gene>
    <name evidence="3" type="ORF">OTU49_000885</name>
</gene>